<dbReference type="InterPro" id="IPR016024">
    <property type="entry name" value="ARM-type_fold"/>
</dbReference>
<proteinExistence type="predicted"/>
<dbReference type="STRING" id="691883.A0A058ZEU8"/>
<gene>
    <name evidence="5" type="ORF">H696_01385</name>
</gene>
<evidence type="ECO:0000259" key="3">
    <source>
        <dbReference type="Pfam" id="PF20416"/>
    </source>
</evidence>
<feature type="region of interest" description="Disordered" evidence="1">
    <location>
        <begin position="2645"/>
        <end position="2701"/>
    </location>
</feature>
<feature type="compositionally biased region" description="Acidic residues" evidence="1">
    <location>
        <begin position="3277"/>
        <end position="3298"/>
    </location>
</feature>
<feature type="compositionally biased region" description="Low complexity" evidence="1">
    <location>
        <begin position="1964"/>
        <end position="1974"/>
    </location>
</feature>
<dbReference type="Pfam" id="PF23099">
    <property type="entry name" value="UTP20_C"/>
    <property type="match status" value="1"/>
</dbReference>
<feature type="compositionally biased region" description="Basic and acidic residues" evidence="1">
    <location>
        <begin position="2674"/>
        <end position="2683"/>
    </location>
</feature>
<feature type="domain" description="U3 small nucleolar RNA-associated protein 20 N-terminal" evidence="2">
    <location>
        <begin position="1068"/>
        <end position="1462"/>
    </location>
</feature>
<feature type="region of interest" description="Disordered" evidence="1">
    <location>
        <begin position="2543"/>
        <end position="2576"/>
    </location>
</feature>
<evidence type="ECO:0000256" key="1">
    <source>
        <dbReference type="SAM" id="MobiDB-lite"/>
    </source>
</evidence>
<dbReference type="Proteomes" id="UP000030693">
    <property type="component" value="Unassembled WGS sequence"/>
</dbReference>
<dbReference type="OMA" id="YLPYACH"/>
<dbReference type="PANTHER" id="PTHR17695">
    <property type="entry name" value="SMALL SUBUNIT PROCESSOME COMPONENT 20 HOMOLOG"/>
    <property type="match status" value="1"/>
</dbReference>
<feature type="compositionally biased region" description="Acidic residues" evidence="1">
    <location>
        <begin position="3334"/>
        <end position="3343"/>
    </location>
</feature>
<name>A0A058ZEU8_FONAL</name>
<feature type="region of interest" description="Disordered" evidence="1">
    <location>
        <begin position="3149"/>
        <end position="3192"/>
    </location>
</feature>
<dbReference type="Gene3D" id="1.25.10.10">
    <property type="entry name" value="Leucine-rich Repeat Variant"/>
    <property type="match status" value="2"/>
</dbReference>
<feature type="domain" description="U3 small nucleolar RNA-associated protein 20 N-terminal" evidence="2">
    <location>
        <begin position="1748"/>
        <end position="1900"/>
    </location>
</feature>
<dbReference type="InterPro" id="IPR011989">
    <property type="entry name" value="ARM-like"/>
</dbReference>
<feature type="compositionally biased region" description="Basic residues" evidence="1">
    <location>
        <begin position="3168"/>
        <end position="3177"/>
    </location>
</feature>
<feature type="compositionally biased region" description="Acidic residues" evidence="1">
    <location>
        <begin position="997"/>
        <end position="1013"/>
    </location>
</feature>
<dbReference type="InterPro" id="IPR057525">
    <property type="entry name" value="UTP20_C"/>
</dbReference>
<feature type="compositionally biased region" description="Acidic residues" evidence="1">
    <location>
        <begin position="1949"/>
        <end position="1963"/>
    </location>
</feature>
<evidence type="ECO:0000313" key="5">
    <source>
        <dbReference type="EMBL" id="KCV71977.1"/>
    </source>
</evidence>
<dbReference type="InterPro" id="IPR052575">
    <property type="entry name" value="SSU_processome_comp_20"/>
</dbReference>
<feature type="compositionally biased region" description="Low complexity" evidence="1">
    <location>
        <begin position="2645"/>
        <end position="2662"/>
    </location>
</feature>
<dbReference type="InterPro" id="IPR046523">
    <property type="entry name" value="UTP20_dom"/>
</dbReference>
<evidence type="ECO:0000313" key="6">
    <source>
        <dbReference type="Proteomes" id="UP000030693"/>
    </source>
</evidence>
<feature type="region of interest" description="Disordered" evidence="1">
    <location>
        <begin position="2149"/>
        <end position="2228"/>
    </location>
</feature>
<dbReference type="SUPFAM" id="SSF48371">
    <property type="entry name" value="ARM repeat"/>
    <property type="match status" value="2"/>
</dbReference>
<accession>A0A058ZEU8</accession>
<dbReference type="GeneID" id="20526110"/>
<feature type="region of interest" description="Disordered" evidence="1">
    <location>
        <begin position="3555"/>
        <end position="3600"/>
    </location>
</feature>
<reference evidence="5" key="1">
    <citation type="submission" date="2013-04" db="EMBL/GenBank/DDBJ databases">
        <title>The Genome Sequence of Fonticula alba ATCC 38817.</title>
        <authorList>
            <consortium name="The Broad Institute Genomics Platform"/>
            <person name="Russ C."/>
            <person name="Cuomo C."/>
            <person name="Burger G."/>
            <person name="Gray M.W."/>
            <person name="Holland P.W.H."/>
            <person name="King N."/>
            <person name="Lang F.B.F."/>
            <person name="Roger A.J."/>
            <person name="Ruiz-Trillo I."/>
            <person name="Brown M."/>
            <person name="Walker B."/>
            <person name="Young S."/>
            <person name="Zeng Q."/>
            <person name="Gargeya S."/>
            <person name="Fitzgerald M."/>
            <person name="Haas B."/>
            <person name="Abouelleil A."/>
            <person name="Allen A.W."/>
            <person name="Alvarado L."/>
            <person name="Arachchi H.M."/>
            <person name="Berlin A.M."/>
            <person name="Chapman S.B."/>
            <person name="Gainer-Dewar J."/>
            <person name="Goldberg J."/>
            <person name="Griggs A."/>
            <person name="Gujja S."/>
            <person name="Hansen M."/>
            <person name="Howarth C."/>
            <person name="Imamovic A."/>
            <person name="Ireland A."/>
            <person name="Larimer J."/>
            <person name="McCowan C."/>
            <person name="Murphy C."/>
            <person name="Pearson M."/>
            <person name="Poon T.W."/>
            <person name="Priest M."/>
            <person name="Roberts A."/>
            <person name="Saif S."/>
            <person name="Shea T."/>
            <person name="Sisk P."/>
            <person name="Sykes S."/>
            <person name="Wortman J."/>
            <person name="Nusbaum C."/>
            <person name="Birren B."/>
        </authorList>
    </citation>
    <scope>NUCLEOTIDE SEQUENCE [LARGE SCALE GENOMIC DNA]</scope>
    <source>
        <strain evidence="5">ATCC 38817</strain>
    </source>
</reference>
<keyword evidence="6" id="KW-1185">Reference proteome</keyword>
<organism evidence="5">
    <name type="scientific">Fonticula alba</name>
    <name type="common">Slime mold</name>
    <dbReference type="NCBI Taxonomy" id="691883"/>
    <lineage>
        <taxon>Eukaryota</taxon>
        <taxon>Rotosphaerida</taxon>
        <taxon>Fonticulaceae</taxon>
        <taxon>Fonticula</taxon>
    </lineage>
</organism>
<dbReference type="GO" id="GO:0032040">
    <property type="term" value="C:small-subunit processome"/>
    <property type="evidence" value="ECO:0007669"/>
    <property type="project" value="TreeGrafter"/>
</dbReference>
<dbReference type="eggNOG" id="KOG1823">
    <property type="taxonomic scope" value="Eukaryota"/>
</dbReference>
<dbReference type="OrthoDB" id="360653at2759"/>
<sequence length="3600" mass="383546">MSKNIRPKDLNHDNADGSGRRFRYTTFAERVTGVDLATIQRSQLRVDKDLIKDNDSLLCHKLTEWRELDCSTAFSNFSRELMPLCGSLPLVLFNRERIVECFEKHLAVPDSLAIRPVSTLVTYFAFDLQDEFLPLFPRIFTALVALLEITESEVVEQYVRRFAAESFAFLFRRLPADKAALVLDLLLAEMPANKAANRRQTPLATGQSAATLGSLTSMEALAALSPQASDFDESLCFLFFDVIKGVPGRLHSRGTDTLVMLLDRLDQLWTEDLARAERFKAVLIGLNVLLCGHSEREHSQVAIQVYLDRLADLGSLGETSLAAGTRYAVCMRLLSVWLSGRGGQRVDDWAAICSGVLAPSRAVLLAWSAPDASATLLDGPASPGQVFVAFAGVLAAVLRFAGDLPRAAISPLASLLFTLPLGISLAVCRSVLEADHFFQHALGPCMQATAAALFGPAPEAAMQATAFLAEVLPLLLEDPRAEGILTRTPAGLVRLPPVPGRVRAGEDHFPEHWRETCSPASWPGLDRAELPGACATVVAISTLLRRLDLGPGATGAGVLDALLGAVIGHLPRAAGAPGLPYSGVVSLGLLDPVDACLLHTAAHLMETLGHLQAGLGKEAALHDRQWFGQLFQLAPVCYTSGPLLAGLVAVLQPLAVSDDESEAGGALPAGVLATLPGLVEPPAPGAPVEAPELTPLGTVILQMGASFDTLTRVSALRLLRLLAPGLLGPAAGPDAATTVATLLARLLAVEAIPLDLSTHRERLLEQDALGRYCAGARLPAPFDRLPTLFLLSQMAVNLRLIWPNTREHLAREAATRPGPFAMVVAAALEQARASAIEAASLSGASAGFTGAFLPVLGLAEEPCLAAPAPGQVVRAPRRDHRTTINPRFEIVDTFTDGHVRALAASVRLLLAPPVALALHLNGRMVATVTGSRLDFAAFEVRLWDMLQEATSAAERIGRSLVPLMLATMDKYLEVSSLLQDASPAAAAGATAASTDKDAEEDAEEDADEEEEDLSATMEVDSSAPAASPEEADFVDAPEMAPIEGAPVDAGTGPAHLRAPHRRHMGPLLEAHLAFLARFRAVRSVFQGEALRERVLLLLCQGDARVQQAALEALLRWRPLNLDRYADAIGSLIHEKRFRGELSQLMACLCDEHFVRHKRVKTDNRVEKYGSFGTTGLEPADRRVVMEVVLRVLFGKLFARDGRAKKALAGRRVAILALLAQGCTPEEHALFVGLMVRPFLRGSADDPARALFTGPEHWPTPEQLTFPPSADAKSHWPTPEQLTFPPSADAKSVPLVATAPRALQTGFLSTAGSLLEQLAGRAQGFMPLFMALFLAIGQGKLHHPAAGHAVPDLPLEQLVLRRLAAVTTQIPGFDYSPYVATIHAGLVTPRLELFTQGRGLQHRVGLLELLRAWSSQASCAAFLGPDYSPTLLPTLVGLLSHPQASVEVLQAIIDIVANLVAVASCAAFLGPDYSPTLLPTLVGLLSHPQASVEVLQAIIDIVANLVAVVDGQAPADLSDGKATMQRELRAAQAAMLQPAGADAGTVATESGPVAAARRALLAVVPDFLHHVHLLLQRTLARDPGARQRVRAERISAFAHARAGMAAASTLADGGLSDDHLGRILSILARLSRGLGVATAGAAPGSASGITDSTELVALMSVLAVRPSARLSESAMESVLEVVSNLLPGVHLARLGDRLAEMRGAVAAPAECPSRRVENYSARARAALGAPAIDASVPVTAGRPAAEMGHPLSDLLAPLFASLRTLPTRAALCRVFVTMADAVPSMGPLAAALVDLHTADAQFLDVVDWERRASGFRALREQVMPTAPAAVLAPALHALSFFLRDVDDYSLRSNASLCWSALLQRIQAGAHVGCATHSPAEQHHLELLLLTVFMAGIRRAIRFSKEAVQQEFLQLLGQAVNLLGRHMPYFFSLFHLQFSAATVRKRRRQQEEDEAEAEAETEAEAEAPTAAEGSDGALLGGSVPLLLGSEEALAASAGGDALEGSFFENVFHLQASRRTQALRQLRQSLRENDTPAEALIGATPPEEGALLRVRVDLGFLNELMAPLAVRLALESMDASLQDEAIALLGAIAGHLPLDKFVFLFCDISGRFDRPAAKTRLLIRMLVTVVDAFHFTVGELDPAVLAAEGAIVDGEPGDGDEGGPESEDEGDDGPEGGDPGPQGPTDKAPGAELDSDNDESDDEPESAGSKGPATAGDAGAKGPKSRKASPAEAILRPAAVLSREALLRLEEPARVHYSITATLLPRLYRLVTRGAATAIAAGTGARSKAAAAAALGGSNSTVSSTSMMSIADNSTSVRADAVTRLPLALSAVKLMRALPESAMATRLPSVLATLSALMRSKDEAARDTTRKTLVAVARLLGPRYLVSIVCDLSSALRRGYQVHVLGFTVYTLMEAMMPSLSPMRVVPELVEELARIFTADVSGLLAEEKDVAGLAAKGIESRVSRAPEGFGLIGRLVVPETVLLALGPVCDVLASVEDSRTNRRVEALLRRLIAGIVQNRHFPRREALVLAHSLIVRRSPVFTHTQRMTAAAQATRAGPRRNRDQDLDPDSDIRGQGVGSTAFGISARHEQTFLVQSLNRPDAERDAGLSHGEAAVRRFAANAHLFTDAGLGLVTAVIKSQHSERMRASAADRAAAAAASGPKVSRAGDDDGPASAEPDHVSHETADLEAAESEAAEMETADPEAVARRAARMAEDVALLDPFVEPLLGFLSARRNRLLPPALTVSSRLLQLPLPSLDGRHETAYAEKLFQIVLDSPSTGDEVALAALRALTLVVRHRPKAIVDPGKLERVIAVVSPELESADPRVHGAAFPFFRALLARRVVSPGMEATVDQLSRLLVVSPEQSVRSASRQLLLRFVLDYPLPAGRLAGLLHWLVEQLAYEFELGRLSVIQLHMDFMRFLPAATVQANALLWLLPLVFAHVGDQATQCRALAGAVIGALVARLEPRPLDQVLALLRSWLAGGRPAPARSALDGAPRLSALTPAPANPELARAGAQLAGLLNDALGDRFQGSAAIMAPLLLDRLVELLTGPRSRQVDAIWQTVYSILGALMKLLRDHPQRVGPRLHWPLLLQTDVLRRGLLFPHAWVRKATARLVGQLLAMADAESLVIRDALAAHVAASAAAVAAADVSASAPAPATTGSSTPDEGAPVRSKRAQKRARAAQQAKSLEGEEAAPAAAAPAAAPLPPLPAPTLLPLVVSLARFSLRQLYSDNLDSEHGDQIVRNLFFLSRVLYQHGDLVSADAARREAEAATSTPSADGADSDDADSDDEALSGLQEEEDSAGAGDDGLGSASRRVDRQEDYSLASLTAGESGASDNDADGADNDDPLPAPSASSLALRAAMAERGPAAKRHRGHAAGSSEEEADAQEADAPAADIMSSLLVSEEDRQRFVFGSCSSASLLWLFRRMCQIARREHLTNRSTKKRTLVFKWIAAVFQILSPEDRTLLAPMALLPIVRVISLSADTLPGGPDLPQRRAEHTTLQRLAEEVRGLLRTSVGGADTFVELHDATLRYLQALRLDRRRRTRQLAILRPEVVAQRRERRNERTRQSKRSLSEARQLRRPTGHRIKLTSSMPGSGVHGESL</sequence>
<feature type="domain" description="U3 small nucleolar RNA-associated protein 20" evidence="3">
    <location>
        <begin position="2316"/>
        <end position="2532"/>
    </location>
</feature>
<dbReference type="RefSeq" id="XP_009493555.1">
    <property type="nucleotide sequence ID" value="XM_009495280.1"/>
</dbReference>
<feature type="compositionally biased region" description="Basic and acidic residues" evidence="1">
    <location>
        <begin position="3555"/>
        <end position="3575"/>
    </location>
</feature>
<evidence type="ECO:0000259" key="4">
    <source>
        <dbReference type="Pfam" id="PF23099"/>
    </source>
</evidence>
<feature type="region of interest" description="Disordered" evidence="1">
    <location>
        <begin position="988"/>
        <end position="1030"/>
    </location>
</feature>
<feature type="compositionally biased region" description="Acidic residues" evidence="1">
    <location>
        <begin position="2190"/>
        <end position="2202"/>
    </location>
</feature>
<feature type="region of interest" description="Disordered" evidence="1">
    <location>
        <begin position="3263"/>
        <end position="3387"/>
    </location>
</feature>
<evidence type="ECO:0000259" key="2">
    <source>
        <dbReference type="Pfam" id="PF07539"/>
    </source>
</evidence>
<feature type="compositionally biased region" description="Low complexity" evidence="1">
    <location>
        <begin position="2543"/>
        <end position="2554"/>
    </location>
</feature>
<feature type="compositionally biased region" description="Acidic residues" evidence="1">
    <location>
        <begin position="2684"/>
        <end position="2699"/>
    </location>
</feature>
<dbReference type="PANTHER" id="PTHR17695:SF11">
    <property type="entry name" value="SMALL SUBUNIT PROCESSOME COMPONENT 20 HOMOLOG"/>
    <property type="match status" value="1"/>
</dbReference>
<protein>
    <submittedName>
        <fullName evidence="5">Uncharacterized protein</fullName>
    </submittedName>
</protein>
<feature type="region of interest" description="Disordered" evidence="1">
    <location>
        <begin position="1945"/>
        <end position="1974"/>
    </location>
</feature>
<dbReference type="Pfam" id="PF07539">
    <property type="entry name" value="UTP20_N"/>
    <property type="match status" value="2"/>
</dbReference>
<dbReference type="InterPro" id="IPR011430">
    <property type="entry name" value="UTP20_N"/>
</dbReference>
<feature type="compositionally biased region" description="Low complexity" evidence="1">
    <location>
        <begin position="3149"/>
        <end position="3162"/>
    </location>
</feature>
<dbReference type="GO" id="GO:0030686">
    <property type="term" value="C:90S preribosome"/>
    <property type="evidence" value="ECO:0007669"/>
    <property type="project" value="TreeGrafter"/>
</dbReference>
<feature type="compositionally biased region" description="Low complexity" evidence="1">
    <location>
        <begin position="3267"/>
        <end position="3276"/>
    </location>
</feature>
<feature type="compositionally biased region" description="Acidic residues" evidence="1">
    <location>
        <begin position="2152"/>
        <end position="2172"/>
    </location>
</feature>
<dbReference type="Pfam" id="PF20416">
    <property type="entry name" value="UTP20"/>
    <property type="match status" value="1"/>
</dbReference>
<feature type="compositionally biased region" description="Basic residues" evidence="1">
    <location>
        <begin position="3576"/>
        <end position="3585"/>
    </location>
</feature>
<feature type="compositionally biased region" description="Low complexity" evidence="1">
    <location>
        <begin position="3348"/>
        <end position="3360"/>
    </location>
</feature>
<feature type="domain" description="U3 small nucleolar RNA-associated protein 20 C-terminal" evidence="4">
    <location>
        <begin position="3414"/>
        <end position="3568"/>
    </location>
</feature>
<dbReference type="EMBL" id="KB932202">
    <property type="protein sequence ID" value="KCV71977.1"/>
    <property type="molecule type" value="Genomic_DNA"/>
</dbReference>